<dbReference type="PANTHER" id="PTHR43725">
    <property type="entry name" value="UDP-GLUCOSE 4-EPIMERASE"/>
    <property type="match status" value="1"/>
</dbReference>
<dbReference type="Gene3D" id="3.40.50.720">
    <property type="entry name" value="NAD(P)-binding Rossmann-like Domain"/>
    <property type="match status" value="1"/>
</dbReference>
<evidence type="ECO:0000259" key="11">
    <source>
        <dbReference type="Pfam" id="PF01370"/>
    </source>
</evidence>
<evidence type="ECO:0000256" key="3">
    <source>
        <dbReference type="ARBA" id="ARBA00004947"/>
    </source>
</evidence>
<evidence type="ECO:0000313" key="13">
    <source>
        <dbReference type="Proteomes" id="UP001211204"/>
    </source>
</evidence>
<keyword evidence="8" id="KW-0299">Galactose metabolism</keyword>
<proteinExistence type="inferred from homology"/>
<dbReference type="NCBIfam" id="TIGR01179">
    <property type="entry name" value="galE"/>
    <property type="match status" value="1"/>
</dbReference>
<dbReference type="PANTHER" id="PTHR43725:SF47">
    <property type="entry name" value="UDP-GLUCOSE 4-EPIMERASE"/>
    <property type="match status" value="1"/>
</dbReference>
<dbReference type="Proteomes" id="UP001211204">
    <property type="component" value="Chromosome"/>
</dbReference>
<comment type="cofactor">
    <cofactor evidence="2 10">
        <name>NAD(+)</name>
        <dbReference type="ChEBI" id="CHEBI:57540"/>
    </cofactor>
</comment>
<organism evidence="12 13">
    <name type="scientific">Polynucleobacter yangtzensis</name>
    <dbReference type="NCBI Taxonomy" id="1743159"/>
    <lineage>
        <taxon>Bacteria</taxon>
        <taxon>Pseudomonadati</taxon>
        <taxon>Pseudomonadota</taxon>
        <taxon>Betaproteobacteria</taxon>
        <taxon>Burkholderiales</taxon>
        <taxon>Burkholderiaceae</taxon>
        <taxon>Polynucleobacter</taxon>
    </lineage>
</organism>
<keyword evidence="9 10" id="KW-0413">Isomerase</keyword>
<comment type="subunit">
    <text evidence="10">Homodimer.</text>
</comment>
<keyword evidence="7 10" id="KW-0520">NAD</keyword>
<evidence type="ECO:0000256" key="5">
    <source>
        <dbReference type="ARBA" id="ARBA00013189"/>
    </source>
</evidence>
<protein>
    <recommendedName>
        <fullName evidence="6 10">UDP-glucose 4-epimerase</fullName>
        <ecNumber evidence="5 10">5.1.3.2</ecNumber>
    </recommendedName>
</protein>
<evidence type="ECO:0000256" key="2">
    <source>
        <dbReference type="ARBA" id="ARBA00001911"/>
    </source>
</evidence>
<reference evidence="12 13" key="1">
    <citation type="submission" date="2022-11" db="EMBL/GenBank/DDBJ databases">
        <title>Complete Genome Sequences of three Polynucleobacter sp. Subcluster PnecC Strains KF022, KF023, and KF032 Isolated from a Shallow Eutrophic Lake in Japan.</title>
        <authorList>
            <person name="Ogata Y."/>
            <person name="Watanabe K."/>
            <person name="Takemine S."/>
            <person name="Shindo C."/>
            <person name="Kurokawa R."/>
            <person name="Suda W."/>
        </authorList>
    </citation>
    <scope>NUCLEOTIDE SEQUENCE [LARGE SCALE GENOMIC DNA]</scope>
    <source>
        <strain evidence="12 13">KF032</strain>
    </source>
</reference>
<dbReference type="Pfam" id="PF01370">
    <property type="entry name" value="Epimerase"/>
    <property type="match status" value="1"/>
</dbReference>
<comment type="pathway">
    <text evidence="3 10">Carbohydrate metabolism; galactose metabolism.</text>
</comment>
<accession>A0ABM8CKU3</accession>
<dbReference type="InterPro" id="IPR001509">
    <property type="entry name" value="Epimerase_deHydtase"/>
</dbReference>
<sequence>MNILLTGGLGFIGSHTATVLAAEGHEIVIIDNLSNSQRQTLDSLEVITGKKLPFYEGDIRDVPLLKEILKKHHIECVIHFAGLKSVAESGIDPLKYFDNNVSGSISLIEAMQAEGVKKLIFSSSATVYGVPQYLPYDEEHPLAPMNVYGRTKLQVEEILQDLSKSDPDWSIVCLRYFNPIGAHESGLIGELPQGVPNNLMPYICQVVSGKLPYLNIFGDDYDTKDGTGERDYIHVMDLAEGHAAALAFTNATKGWEAINLGTGNPYSVYDLISAFEKSANQAIPRVVKERRSGDLPIYYAKAGKAKQCLNWQAKRGLQLMCDSSWKYQKLLADAF</sequence>
<evidence type="ECO:0000256" key="4">
    <source>
        <dbReference type="ARBA" id="ARBA00007637"/>
    </source>
</evidence>
<keyword evidence="10" id="KW-0119">Carbohydrate metabolism</keyword>
<keyword evidence="13" id="KW-1185">Reference proteome</keyword>
<dbReference type="RefSeq" id="WP_281745612.1">
    <property type="nucleotide sequence ID" value="NZ_AP026974.1"/>
</dbReference>
<comment type="catalytic activity">
    <reaction evidence="1 10">
        <text>UDP-alpha-D-glucose = UDP-alpha-D-galactose</text>
        <dbReference type="Rhea" id="RHEA:22168"/>
        <dbReference type="ChEBI" id="CHEBI:58885"/>
        <dbReference type="ChEBI" id="CHEBI:66914"/>
        <dbReference type="EC" id="5.1.3.2"/>
    </reaction>
</comment>
<evidence type="ECO:0000256" key="10">
    <source>
        <dbReference type="RuleBase" id="RU366046"/>
    </source>
</evidence>
<comment type="similarity">
    <text evidence="4 10">Belongs to the NAD(P)-dependent epimerase/dehydratase family.</text>
</comment>
<dbReference type="EMBL" id="AP026974">
    <property type="protein sequence ID" value="BDT78429.1"/>
    <property type="molecule type" value="Genomic_DNA"/>
</dbReference>
<evidence type="ECO:0000256" key="9">
    <source>
        <dbReference type="ARBA" id="ARBA00023235"/>
    </source>
</evidence>
<evidence type="ECO:0000256" key="1">
    <source>
        <dbReference type="ARBA" id="ARBA00000083"/>
    </source>
</evidence>
<evidence type="ECO:0000256" key="6">
    <source>
        <dbReference type="ARBA" id="ARBA00018569"/>
    </source>
</evidence>
<dbReference type="SUPFAM" id="SSF51735">
    <property type="entry name" value="NAD(P)-binding Rossmann-fold domains"/>
    <property type="match status" value="1"/>
</dbReference>
<evidence type="ECO:0000256" key="8">
    <source>
        <dbReference type="ARBA" id="ARBA00023144"/>
    </source>
</evidence>
<dbReference type="Gene3D" id="3.90.25.10">
    <property type="entry name" value="UDP-galactose 4-epimerase, domain 1"/>
    <property type="match status" value="1"/>
</dbReference>
<gene>
    <name evidence="12" type="ORF">PKF032_03170</name>
</gene>
<dbReference type="NCBIfam" id="NF007956">
    <property type="entry name" value="PRK10675.1"/>
    <property type="match status" value="1"/>
</dbReference>
<dbReference type="InterPro" id="IPR005886">
    <property type="entry name" value="UDP_G4E"/>
</dbReference>
<dbReference type="InterPro" id="IPR036291">
    <property type="entry name" value="NAD(P)-bd_dom_sf"/>
</dbReference>
<feature type="domain" description="NAD-dependent epimerase/dehydratase" evidence="11">
    <location>
        <begin position="3"/>
        <end position="261"/>
    </location>
</feature>
<evidence type="ECO:0000256" key="7">
    <source>
        <dbReference type="ARBA" id="ARBA00023027"/>
    </source>
</evidence>
<dbReference type="CDD" id="cd05247">
    <property type="entry name" value="UDP_G4E_1_SDR_e"/>
    <property type="match status" value="1"/>
</dbReference>
<name>A0ABM8CKU3_9BURK</name>
<dbReference type="EC" id="5.1.3.2" evidence="5 10"/>
<evidence type="ECO:0000313" key="12">
    <source>
        <dbReference type="EMBL" id="BDT78429.1"/>
    </source>
</evidence>